<dbReference type="EMBL" id="MFHD01000011">
    <property type="protein sequence ID" value="OGF62888.1"/>
    <property type="molecule type" value="Genomic_DNA"/>
</dbReference>
<name>A0A1F5VI33_9BACT</name>
<dbReference type="Proteomes" id="UP000179251">
    <property type="component" value="Unassembled WGS sequence"/>
</dbReference>
<keyword evidence="1" id="KW-1277">Toxin-antitoxin system</keyword>
<sequence>MTIFYHPRFQKSFKDLPFDVRQKAERKESIFRANPKDGRLKTHKLHGELRDFWSFSVDVKYRIIFEFDGDDITFLDIGDHDIYN</sequence>
<dbReference type="InterPro" id="IPR035093">
    <property type="entry name" value="RelE/ParE_toxin_dom_sf"/>
</dbReference>
<proteinExistence type="predicted"/>
<dbReference type="Pfam" id="PF05016">
    <property type="entry name" value="ParE_toxin"/>
    <property type="match status" value="1"/>
</dbReference>
<accession>A0A1F5VI33</accession>
<evidence type="ECO:0000313" key="3">
    <source>
        <dbReference type="Proteomes" id="UP000179251"/>
    </source>
</evidence>
<dbReference type="NCBIfam" id="TIGR02385">
    <property type="entry name" value="RelE_StbE"/>
    <property type="match status" value="1"/>
</dbReference>
<dbReference type="SUPFAM" id="SSF143011">
    <property type="entry name" value="RelE-like"/>
    <property type="match status" value="1"/>
</dbReference>
<dbReference type="STRING" id="1798325.A2834_00660"/>
<evidence type="ECO:0008006" key="4">
    <source>
        <dbReference type="Google" id="ProtNLM"/>
    </source>
</evidence>
<protein>
    <recommendedName>
        <fullName evidence="4">Toxin YoeB</fullName>
    </recommendedName>
</protein>
<evidence type="ECO:0000256" key="1">
    <source>
        <dbReference type="ARBA" id="ARBA00022649"/>
    </source>
</evidence>
<gene>
    <name evidence="2" type="ORF">A2834_00660</name>
</gene>
<reference evidence="2 3" key="1">
    <citation type="journal article" date="2016" name="Nat. Commun.">
        <title>Thousands of microbial genomes shed light on interconnected biogeochemical processes in an aquifer system.</title>
        <authorList>
            <person name="Anantharaman K."/>
            <person name="Brown C.T."/>
            <person name="Hug L.A."/>
            <person name="Sharon I."/>
            <person name="Castelle C.J."/>
            <person name="Probst A.J."/>
            <person name="Thomas B.C."/>
            <person name="Singh A."/>
            <person name="Wilkins M.J."/>
            <person name="Karaoz U."/>
            <person name="Brodie E.L."/>
            <person name="Williams K.H."/>
            <person name="Hubbard S.S."/>
            <person name="Banfield J.F."/>
        </authorList>
    </citation>
    <scope>NUCLEOTIDE SEQUENCE [LARGE SCALE GENOMIC DNA]</scope>
</reference>
<comment type="caution">
    <text evidence="2">The sequence shown here is derived from an EMBL/GenBank/DDBJ whole genome shotgun (WGS) entry which is preliminary data.</text>
</comment>
<dbReference type="InterPro" id="IPR007712">
    <property type="entry name" value="RelE/ParE_toxin"/>
</dbReference>
<evidence type="ECO:0000313" key="2">
    <source>
        <dbReference type="EMBL" id="OGF62888.1"/>
    </source>
</evidence>
<dbReference type="Gene3D" id="3.30.2310.20">
    <property type="entry name" value="RelE-like"/>
    <property type="match status" value="1"/>
</dbReference>
<dbReference type="AlphaFoldDB" id="A0A1F5VI33"/>
<organism evidence="2 3">
    <name type="scientific">Candidatus Giovannonibacteria bacterium RIFCSPHIGHO2_01_FULL_45_23</name>
    <dbReference type="NCBI Taxonomy" id="1798325"/>
    <lineage>
        <taxon>Bacteria</taxon>
        <taxon>Candidatus Giovannoniibacteriota</taxon>
    </lineage>
</organism>